<proteinExistence type="inferred from homology"/>
<reference evidence="10 11" key="1">
    <citation type="journal article" date="2015" name="Stand. Genomic Sci.">
        <title>Genomic Encyclopedia of Bacterial and Archaeal Type Strains, Phase III: the genomes of soil and plant-associated and newly described type strains.</title>
        <authorList>
            <person name="Whitman W.B."/>
            <person name="Woyke T."/>
            <person name="Klenk H.P."/>
            <person name="Zhou Y."/>
            <person name="Lilburn T.G."/>
            <person name="Beck B.J."/>
            <person name="De Vos P."/>
            <person name="Vandamme P."/>
            <person name="Eisen J.A."/>
            <person name="Garrity G."/>
            <person name="Hugenholtz P."/>
            <person name="Kyrpides N.C."/>
        </authorList>
    </citation>
    <scope>NUCLEOTIDE SEQUENCE [LARGE SCALE GENOMIC DNA]</scope>
    <source>
        <strain evidence="10 11">CGMCC 1.7270</strain>
    </source>
</reference>
<dbReference type="GO" id="GO:0046872">
    <property type="term" value="F:metal ion binding"/>
    <property type="evidence" value="ECO:0007669"/>
    <property type="project" value="UniProtKB-KW"/>
</dbReference>
<keyword evidence="7" id="KW-0482">Metalloprotease</keyword>
<dbReference type="InterPro" id="IPR024079">
    <property type="entry name" value="MetalloPept_cat_dom_sf"/>
</dbReference>
<keyword evidence="5" id="KW-0378">Hydrolase</keyword>
<evidence type="ECO:0000313" key="10">
    <source>
        <dbReference type="EMBL" id="TWI13708.1"/>
    </source>
</evidence>
<dbReference type="EMBL" id="VLKQ01000003">
    <property type="protein sequence ID" value="TWI13708.1"/>
    <property type="molecule type" value="Genomic_DNA"/>
</dbReference>
<evidence type="ECO:0000256" key="4">
    <source>
        <dbReference type="ARBA" id="ARBA00022723"/>
    </source>
</evidence>
<dbReference type="STRING" id="1341154.FCR2A7T_22570"/>
<gene>
    <name evidence="10" type="ORF">IP98_00854</name>
</gene>
<dbReference type="InterPro" id="IPR018497">
    <property type="entry name" value="Peptidase_M13_C"/>
</dbReference>
<evidence type="ECO:0000256" key="6">
    <source>
        <dbReference type="ARBA" id="ARBA00022833"/>
    </source>
</evidence>
<evidence type="ECO:0000259" key="8">
    <source>
        <dbReference type="Pfam" id="PF01431"/>
    </source>
</evidence>
<sequence>MKLKHVTLLVAGVTLAMTSCKNKEADELLQPDPLAMNRDTTVNPGEDFFHYANGGWFKKNPIPETESSNGIFRTIGDTINSQIKSICIKSAEDKDAEKGSNKQKIGDFYASGMDSIAIEKAGINPLKAEMARIDAVKDAASLNETIAHLHTIGSSPAFNFYLGQDDKNSTKYALFFSQGGLGLGDRDYYFNTDEQTVNIRKEYVKHVQAMMQLIGQDNATAAKNAAVIMKLETDLAGASRKLEALRDPIKNYNKMSVAQFKAITPNLSSDKILTTLKVAKADSVIVGQPEFYKGLNQLVKKYTVEDWKVYLKWNLVDSYASYLNKAIDLQNFKFYSTVMNGVTKQKPRWKRVVARTDASLGELIGQVYVAEYLPKGTKEKLLEIGNNIRDVYADHIKKLDWMSPVTKEKALQKLSKIVMKVGYPDKWKDMSSVSIDRKSYCTNVMNTNKWEYDYMISKYGKPVDRTEWGMYPQTYNAYYNPSNNEICVPACNIIVPGFEGRMPDDAVLYGIIGGSTFGHEITHGFDDQGSQYDDKGNLNNWWTAEDLTKFKAKTKLIVEQFNKYEVLKGKFVNGDATQGENIADLGGVVMGYEAFKKTEQFKKNQKIAGLTPNERFFLAYGYAWMVNIKDEALSQQIMTDVHAPAQFRINGPLSNIPEFYTTFKIKEGDKMHRSQEQRVVIW</sequence>
<dbReference type="PANTHER" id="PTHR11733">
    <property type="entry name" value="ZINC METALLOPROTEASE FAMILY M13 NEPRILYSIN-RELATED"/>
    <property type="match status" value="1"/>
</dbReference>
<organism evidence="10 11">
    <name type="scientific">Flavobacterium cauense R2A-7</name>
    <dbReference type="NCBI Taxonomy" id="1341154"/>
    <lineage>
        <taxon>Bacteria</taxon>
        <taxon>Pseudomonadati</taxon>
        <taxon>Bacteroidota</taxon>
        <taxon>Flavobacteriia</taxon>
        <taxon>Flavobacteriales</taxon>
        <taxon>Flavobacteriaceae</taxon>
        <taxon>Flavobacterium</taxon>
    </lineage>
</organism>
<comment type="cofactor">
    <cofactor evidence="1">
        <name>Zn(2+)</name>
        <dbReference type="ChEBI" id="CHEBI:29105"/>
    </cofactor>
</comment>
<dbReference type="InterPro" id="IPR008753">
    <property type="entry name" value="Peptidase_M13_N"/>
</dbReference>
<keyword evidence="6" id="KW-0862">Zinc</keyword>
<keyword evidence="3" id="KW-0645">Protease</keyword>
<dbReference type="RefSeq" id="WP_023571368.1">
    <property type="nucleotide sequence ID" value="NZ_AVBI01000019.1"/>
</dbReference>
<dbReference type="InterPro" id="IPR000718">
    <property type="entry name" value="Peptidase_M13"/>
</dbReference>
<dbReference type="CDD" id="cd08662">
    <property type="entry name" value="M13"/>
    <property type="match status" value="1"/>
</dbReference>
<keyword evidence="4" id="KW-0479">Metal-binding</keyword>
<dbReference type="PROSITE" id="PS51257">
    <property type="entry name" value="PROKAR_LIPOPROTEIN"/>
    <property type="match status" value="1"/>
</dbReference>
<dbReference type="PROSITE" id="PS51885">
    <property type="entry name" value="NEPRILYSIN"/>
    <property type="match status" value="1"/>
</dbReference>
<evidence type="ECO:0000256" key="3">
    <source>
        <dbReference type="ARBA" id="ARBA00022670"/>
    </source>
</evidence>
<dbReference type="Gene3D" id="3.40.390.10">
    <property type="entry name" value="Collagenase (Catalytic Domain)"/>
    <property type="match status" value="1"/>
</dbReference>
<dbReference type="GO" id="GO:0016485">
    <property type="term" value="P:protein processing"/>
    <property type="evidence" value="ECO:0007669"/>
    <property type="project" value="TreeGrafter"/>
</dbReference>
<accession>V6RXV0</accession>
<evidence type="ECO:0000259" key="9">
    <source>
        <dbReference type="Pfam" id="PF05649"/>
    </source>
</evidence>
<dbReference type="PRINTS" id="PR00786">
    <property type="entry name" value="NEPRILYSIN"/>
</dbReference>
<feature type="domain" description="Peptidase M13 C-terminal" evidence="8">
    <location>
        <begin position="476"/>
        <end position="679"/>
    </location>
</feature>
<evidence type="ECO:0000256" key="5">
    <source>
        <dbReference type="ARBA" id="ARBA00022801"/>
    </source>
</evidence>
<dbReference type="GO" id="GO:0004222">
    <property type="term" value="F:metalloendopeptidase activity"/>
    <property type="evidence" value="ECO:0007669"/>
    <property type="project" value="InterPro"/>
</dbReference>
<dbReference type="Pfam" id="PF05649">
    <property type="entry name" value="Peptidase_M13_N"/>
    <property type="match status" value="1"/>
</dbReference>
<dbReference type="GO" id="GO:0005886">
    <property type="term" value="C:plasma membrane"/>
    <property type="evidence" value="ECO:0007669"/>
    <property type="project" value="TreeGrafter"/>
</dbReference>
<dbReference type="SUPFAM" id="SSF55486">
    <property type="entry name" value="Metalloproteases ('zincins'), catalytic domain"/>
    <property type="match status" value="1"/>
</dbReference>
<dbReference type="AlphaFoldDB" id="V6RXV0"/>
<evidence type="ECO:0000256" key="7">
    <source>
        <dbReference type="ARBA" id="ARBA00023049"/>
    </source>
</evidence>
<dbReference type="Pfam" id="PF01431">
    <property type="entry name" value="Peptidase_M13"/>
    <property type="match status" value="1"/>
</dbReference>
<keyword evidence="11" id="KW-1185">Reference proteome</keyword>
<evidence type="ECO:0000313" key="11">
    <source>
        <dbReference type="Proteomes" id="UP000319848"/>
    </source>
</evidence>
<dbReference type="InterPro" id="IPR042089">
    <property type="entry name" value="Peptidase_M13_dom_2"/>
</dbReference>
<name>V6RXV0_9FLAO</name>
<evidence type="ECO:0000256" key="1">
    <source>
        <dbReference type="ARBA" id="ARBA00001947"/>
    </source>
</evidence>
<dbReference type="Proteomes" id="UP000319848">
    <property type="component" value="Unassembled WGS sequence"/>
</dbReference>
<dbReference type="Gene3D" id="1.10.1380.10">
    <property type="entry name" value="Neutral endopeptidase , domain2"/>
    <property type="match status" value="1"/>
</dbReference>
<feature type="domain" description="Peptidase M13 N-terminal" evidence="9">
    <location>
        <begin position="44"/>
        <end position="424"/>
    </location>
</feature>
<comment type="caution">
    <text evidence="10">The sequence shown here is derived from an EMBL/GenBank/DDBJ whole genome shotgun (WGS) entry which is preliminary data.</text>
</comment>
<evidence type="ECO:0000256" key="2">
    <source>
        <dbReference type="ARBA" id="ARBA00007357"/>
    </source>
</evidence>
<protein>
    <submittedName>
        <fullName evidence="10">Putative endopeptidase</fullName>
    </submittedName>
</protein>
<dbReference type="PANTHER" id="PTHR11733:SF167">
    <property type="entry name" value="FI17812P1-RELATED"/>
    <property type="match status" value="1"/>
</dbReference>
<comment type="similarity">
    <text evidence="2">Belongs to the peptidase M13 family.</text>
</comment>
<dbReference type="OrthoDB" id="9775677at2"/>